<evidence type="ECO:0000256" key="1">
    <source>
        <dbReference type="SAM" id="Phobius"/>
    </source>
</evidence>
<keyword evidence="1" id="KW-1133">Transmembrane helix</keyword>
<protein>
    <submittedName>
        <fullName evidence="3">Zinc-ribbon domain-containing protein</fullName>
    </submittedName>
</protein>
<evidence type="ECO:0000313" key="3">
    <source>
        <dbReference type="EMBL" id="MBN1574727.1"/>
    </source>
</evidence>
<gene>
    <name evidence="3" type="ORF">JW984_16140</name>
</gene>
<dbReference type="InterPro" id="IPR011723">
    <property type="entry name" value="Znf/thioredoxin_put"/>
</dbReference>
<dbReference type="AlphaFoldDB" id="A0A9D8PSE3"/>
<comment type="caution">
    <text evidence="3">The sequence shown here is derived from an EMBL/GenBank/DDBJ whole genome shotgun (WGS) entry which is preliminary data.</text>
</comment>
<reference evidence="3" key="2">
    <citation type="submission" date="2021-01" db="EMBL/GenBank/DDBJ databases">
        <authorList>
            <person name="Hahn C.R."/>
            <person name="Youssef N.H."/>
            <person name="Elshahed M."/>
        </authorList>
    </citation>
    <scope>NUCLEOTIDE SEQUENCE</scope>
    <source>
        <strain evidence="3">Zod_Metabat.24</strain>
    </source>
</reference>
<sequence>MKVKCNNCGFEGNIADSLIPDDGKKVSCPKCKTSFVVNKKTKPLPIDQENQSNSKMTTWDYIKGDYSKLESTPEKRIDTEKEKTITPKNKAEDINKTTLFLILIISLIAVTAYAYYYFNFSIYSKYRDLKKQHPDYVHISSLPEIKTGSLTNVQKEQYANMYVGKNCIGIGEVVSVEKYNKSIVGSFMEGFTEGLTGTFTTPKKELPSSGVLIELKNANSITKIYLPENTTLNYFSLSKGQNIVFIGVIEAVSVGYNMTFHVVNVSLE</sequence>
<organism evidence="3 4">
    <name type="scientific">Candidatus Zymogenus saltonus</name>
    <dbReference type="NCBI Taxonomy" id="2844893"/>
    <lineage>
        <taxon>Bacteria</taxon>
        <taxon>Deltaproteobacteria</taxon>
        <taxon>Candidatus Zymogenia</taxon>
        <taxon>Candidatus Zymogeniales</taxon>
        <taxon>Candidatus Zymogenaceae</taxon>
        <taxon>Candidatus Zymogenus</taxon>
    </lineage>
</organism>
<proteinExistence type="predicted"/>
<evidence type="ECO:0000259" key="2">
    <source>
        <dbReference type="Pfam" id="PF13717"/>
    </source>
</evidence>
<keyword evidence="1" id="KW-0472">Membrane</keyword>
<dbReference type="NCBIfam" id="TIGR02098">
    <property type="entry name" value="MJ0042_CXXC"/>
    <property type="match status" value="1"/>
</dbReference>
<feature type="domain" description="Zinc finger/thioredoxin putative" evidence="2">
    <location>
        <begin position="1"/>
        <end position="35"/>
    </location>
</feature>
<evidence type="ECO:0000313" key="4">
    <source>
        <dbReference type="Proteomes" id="UP000809273"/>
    </source>
</evidence>
<dbReference type="Proteomes" id="UP000809273">
    <property type="component" value="Unassembled WGS sequence"/>
</dbReference>
<name>A0A9D8PSE3_9DELT</name>
<keyword evidence="1" id="KW-0812">Transmembrane</keyword>
<accession>A0A9D8PSE3</accession>
<feature type="transmembrane region" description="Helical" evidence="1">
    <location>
        <begin position="98"/>
        <end position="118"/>
    </location>
</feature>
<dbReference type="EMBL" id="JAFGIX010000086">
    <property type="protein sequence ID" value="MBN1574727.1"/>
    <property type="molecule type" value="Genomic_DNA"/>
</dbReference>
<reference evidence="3" key="1">
    <citation type="journal article" date="2021" name="Environ. Microbiol.">
        <title>Genomic characterization of three novel Desulfobacterota classes expand the metabolic and phylogenetic diversity of the phylum.</title>
        <authorList>
            <person name="Murphy C.L."/>
            <person name="Biggerstaff J."/>
            <person name="Eichhorn A."/>
            <person name="Ewing E."/>
            <person name="Shahan R."/>
            <person name="Soriano D."/>
            <person name="Stewart S."/>
            <person name="VanMol K."/>
            <person name="Walker R."/>
            <person name="Walters P."/>
            <person name="Elshahed M.S."/>
            <person name="Youssef N.H."/>
        </authorList>
    </citation>
    <scope>NUCLEOTIDE SEQUENCE</scope>
    <source>
        <strain evidence="3">Zod_Metabat.24</strain>
    </source>
</reference>
<dbReference type="Pfam" id="PF13717">
    <property type="entry name" value="Zn_ribbon_4"/>
    <property type="match status" value="1"/>
</dbReference>